<keyword evidence="11" id="KW-0067">ATP-binding</keyword>
<comment type="subcellular location">
    <subcellularLocation>
        <location evidence="2">Cell inner membrane</location>
        <topology evidence="2">Multi-pass membrane protein</topology>
    </subcellularLocation>
</comment>
<proteinExistence type="predicted"/>
<dbReference type="GO" id="GO:0005886">
    <property type="term" value="C:plasma membrane"/>
    <property type="evidence" value="ECO:0007669"/>
    <property type="project" value="UniProtKB-SubCell"/>
</dbReference>
<keyword evidence="8 15" id="KW-0812">Transmembrane</keyword>
<dbReference type="SMART" id="SM00387">
    <property type="entry name" value="HATPase_c"/>
    <property type="match status" value="1"/>
</dbReference>
<evidence type="ECO:0000313" key="18">
    <source>
        <dbReference type="EMBL" id="OBP68811.1"/>
    </source>
</evidence>
<dbReference type="PROSITE" id="PS50885">
    <property type="entry name" value="HAMP"/>
    <property type="match status" value="1"/>
</dbReference>
<evidence type="ECO:0000256" key="6">
    <source>
        <dbReference type="ARBA" id="ARBA00022553"/>
    </source>
</evidence>
<feature type="transmembrane region" description="Helical" evidence="15">
    <location>
        <begin position="12"/>
        <end position="35"/>
    </location>
</feature>
<keyword evidence="10 18" id="KW-0418">Kinase</keyword>
<dbReference type="EMBL" id="LZTJ01000035">
    <property type="protein sequence ID" value="OBP68811.1"/>
    <property type="molecule type" value="Genomic_DNA"/>
</dbReference>
<dbReference type="GO" id="GO:0000155">
    <property type="term" value="F:phosphorelay sensor kinase activity"/>
    <property type="evidence" value="ECO:0007669"/>
    <property type="project" value="InterPro"/>
</dbReference>
<evidence type="ECO:0000256" key="15">
    <source>
        <dbReference type="SAM" id="Phobius"/>
    </source>
</evidence>
<dbReference type="SMART" id="SM00388">
    <property type="entry name" value="HisKA"/>
    <property type="match status" value="1"/>
</dbReference>
<feature type="transmembrane region" description="Helical" evidence="15">
    <location>
        <begin position="157"/>
        <end position="178"/>
    </location>
</feature>
<evidence type="ECO:0000256" key="8">
    <source>
        <dbReference type="ARBA" id="ARBA00022692"/>
    </source>
</evidence>
<keyword evidence="9" id="KW-0547">Nucleotide-binding</keyword>
<evidence type="ECO:0000256" key="1">
    <source>
        <dbReference type="ARBA" id="ARBA00000085"/>
    </source>
</evidence>
<dbReference type="OrthoDB" id="9804645at2"/>
<evidence type="ECO:0000256" key="10">
    <source>
        <dbReference type="ARBA" id="ARBA00022777"/>
    </source>
</evidence>
<comment type="catalytic activity">
    <reaction evidence="1">
        <text>ATP + protein L-histidine = ADP + protein N-phospho-L-histidine.</text>
        <dbReference type="EC" id="2.7.13.3"/>
    </reaction>
</comment>
<organism evidence="18 19">
    <name type="scientific">Rhizobium loti</name>
    <name type="common">Mesorhizobium loti</name>
    <dbReference type="NCBI Taxonomy" id="381"/>
    <lineage>
        <taxon>Bacteria</taxon>
        <taxon>Pseudomonadati</taxon>
        <taxon>Pseudomonadota</taxon>
        <taxon>Alphaproteobacteria</taxon>
        <taxon>Hyphomicrobiales</taxon>
        <taxon>Phyllobacteriaceae</taxon>
        <taxon>Mesorhizobium</taxon>
    </lineage>
</organism>
<evidence type="ECO:0000313" key="19">
    <source>
        <dbReference type="Proteomes" id="UP000093748"/>
    </source>
</evidence>
<protein>
    <recommendedName>
        <fullName evidence="3">histidine kinase</fullName>
        <ecNumber evidence="3">2.7.13.3</ecNumber>
    </recommendedName>
</protein>
<keyword evidence="5" id="KW-0997">Cell inner membrane</keyword>
<dbReference type="Proteomes" id="UP000093748">
    <property type="component" value="Unassembled WGS sequence"/>
</dbReference>
<evidence type="ECO:0000256" key="9">
    <source>
        <dbReference type="ARBA" id="ARBA00022741"/>
    </source>
</evidence>
<keyword evidence="14 15" id="KW-0472">Membrane</keyword>
<keyword evidence="13" id="KW-0902">Two-component regulatory system</keyword>
<evidence type="ECO:0000256" key="7">
    <source>
        <dbReference type="ARBA" id="ARBA00022679"/>
    </source>
</evidence>
<comment type="caution">
    <text evidence="18">The sequence shown here is derived from an EMBL/GenBank/DDBJ whole genome shotgun (WGS) entry which is preliminary data.</text>
</comment>
<gene>
    <name evidence="18" type="ORF">BAE39_25670</name>
</gene>
<dbReference type="InterPro" id="IPR004358">
    <property type="entry name" value="Sig_transdc_His_kin-like_C"/>
</dbReference>
<dbReference type="PRINTS" id="PR00344">
    <property type="entry name" value="BCTRLSENSOR"/>
</dbReference>
<evidence type="ECO:0000256" key="2">
    <source>
        <dbReference type="ARBA" id="ARBA00004429"/>
    </source>
</evidence>
<keyword evidence="4" id="KW-1003">Cell membrane</keyword>
<dbReference type="PROSITE" id="PS50109">
    <property type="entry name" value="HIS_KIN"/>
    <property type="match status" value="1"/>
</dbReference>
<dbReference type="Pfam" id="PF02518">
    <property type="entry name" value="HATPase_c"/>
    <property type="match status" value="1"/>
</dbReference>
<dbReference type="InterPro" id="IPR003660">
    <property type="entry name" value="HAMP_dom"/>
</dbReference>
<accession>A0A1A5IJF7</accession>
<keyword evidence="12 15" id="KW-1133">Transmembrane helix</keyword>
<keyword evidence="6" id="KW-0597">Phosphoprotein</keyword>
<feature type="domain" description="Histidine kinase" evidence="16">
    <location>
        <begin position="236"/>
        <end position="436"/>
    </location>
</feature>
<evidence type="ECO:0000256" key="3">
    <source>
        <dbReference type="ARBA" id="ARBA00012438"/>
    </source>
</evidence>
<sequence length="441" mass="48467">MRDLVSRFLPQSVRGQFAAIIFMAVIAIMSAGSVVEGLIDNVDLPVVEDSARRAAVVAALLRETPTEARGAVLAAATRAGFDFKILPRELVSTIPDSYLQWRSITWLLQIESSSIAGRWIRIGGQYAFVIDLDQQSVLAHFGMPDSWLTSGFVRVSFYRFMAFVALPVLLWLFAVWAVTEPLKRISNAVGEAEIENGNELFAERGSIEMVGLARALNRMRTRIRTMIENRTRMLRSVSHDLRTPLTRLRLRAERMDDGPVRTAILSDVRHIEDLIDETLTYLRNDVSTEKLQRADIASVLQTVCAEFSDVGFSVSYSGPDRLLGWCKPNALARAITNLCDNGVKFAGNVTVALTQTDTAARIAVGDDGPGISMTARARVFEPFFKEDMSRGVASKHGFGLGLSIVADIIQGHGGKIELHDNQPSGLVVTVDLPNGPEVQPL</sequence>
<evidence type="ECO:0000259" key="16">
    <source>
        <dbReference type="PROSITE" id="PS50109"/>
    </source>
</evidence>
<feature type="domain" description="HAMP" evidence="17">
    <location>
        <begin position="176"/>
        <end position="228"/>
    </location>
</feature>
<dbReference type="Gene3D" id="3.30.565.10">
    <property type="entry name" value="Histidine kinase-like ATPase, C-terminal domain"/>
    <property type="match status" value="1"/>
</dbReference>
<dbReference type="InterPro" id="IPR003661">
    <property type="entry name" value="HisK_dim/P_dom"/>
</dbReference>
<dbReference type="SUPFAM" id="SSF55874">
    <property type="entry name" value="ATPase domain of HSP90 chaperone/DNA topoisomerase II/histidine kinase"/>
    <property type="match status" value="1"/>
</dbReference>
<dbReference type="InterPro" id="IPR036890">
    <property type="entry name" value="HATPase_C_sf"/>
</dbReference>
<evidence type="ECO:0000256" key="12">
    <source>
        <dbReference type="ARBA" id="ARBA00022989"/>
    </source>
</evidence>
<name>A0A1A5IJF7_RHILI</name>
<dbReference type="AlphaFoldDB" id="A0A1A5IJF7"/>
<dbReference type="CDD" id="cd00082">
    <property type="entry name" value="HisKA"/>
    <property type="match status" value="1"/>
</dbReference>
<evidence type="ECO:0000256" key="13">
    <source>
        <dbReference type="ARBA" id="ARBA00023012"/>
    </source>
</evidence>
<dbReference type="InterPro" id="IPR036097">
    <property type="entry name" value="HisK_dim/P_sf"/>
</dbReference>
<dbReference type="GO" id="GO:0005524">
    <property type="term" value="F:ATP binding"/>
    <property type="evidence" value="ECO:0007669"/>
    <property type="project" value="UniProtKB-KW"/>
</dbReference>
<keyword evidence="7" id="KW-0808">Transferase</keyword>
<evidence type="ECO:0000256" key="11">
    <source>
        <dbReference type="ARBA" id="ARBA00022840"/>
    </source>
</evidence>
<evidence type="ECO:0000259" key="17">
    <source>
        <dbReference type="PROSITE" id="PS50885"/>
    </source>
</evidence>
<dbReference type="InterPro" id="IPR005467">
    <property type="entry name" value="His_kinase_dom"/>
</dbReference>
<dbReference type="EC" id="2.7.13.3" evidence="3"/>
<dbReference type="RefSeq" id="WP_032930705.1">
    <property type="nucleotide sequence ID" value="NZ_LZTH01000048.1"/>
</dbReference>
<reference evidence="19" key="1">
    <citation type="submission" date="2016-06" db="EMBL/GenBank/DDBJ databases">
        <title>NZP2037 Pacbio-Illumina hybrid assembly.</title>
        <authorList>
            <person name="Ramsay J.P."/>
        </authorList>
    </citation>
    <scope>NUCLEOTIDE SEQUENCE [LARGE SCALE GENOMIC DNA]</scope>
    <source>
        <strain evidence="19">R7ANS::ICEMlSym2042</strain>
    </source>
</reference>
<evidence type="ECO:0000256" key="5">
    <source>
        <dbReference type="ARBA" id="ARBA00022519"/>
    </source>
</evidence>
<dbReference type="Pfam" id="PF00512">
    <property type="entry name" value="HisKA"/>
    <property type="match status" value="1"/>
</dbReference>
<dbReference type="SUPFAM" id="SSF47384">
    <property type="entry name" value="Homodimeric domain of signal transducing histidine kinase"/>
    <property type="match status" value="1"/>
</dbReference>
<dbReference type="InterPro" id="IPR050980">
    <property type="entry name" value="2C_sensor_his_kinase"/>
</dbReference>
<dbReference type="PANTHER" id="PTHR44936:SF5">
    <property type="entry name" value="SENSOR HISTIDINE KINASE ENVZ"/>
    <property type="match status" value="1"/>
</dbReference>
<dbReference type="Gene3D" id="1.10.287.130">
    <property type="match status" value="1"/>
</dbReference>
<dbReference type="PANTHER" id="PTHR44936">
    <property type="entry name" value="SENSOR PROTEIN CREC"/>
    <property type="match status" value="1"/>
</dbReference>
<dbReference type="CDD" id="cd00075">
    <property type="entry name" value="HATPase"/>
    <property type="match status" value="1"/>
</dbReference>
<dbReference type="GeneID" id="66683507"/>
<evidence type="ECO:0000256" key="14">
    <source>
        <dbReference type="ARBA" id="ARBA00023136"/>
    </source>
</evidence>
<evidence type="ECO:0000256" key="4">
    <source>
        <dbReference type="ARBA" id="ARBA00022475"/>
    </source>
</evidence>
<dbReference type="InterPro" id="IPR003594">
    <property type="entry name" value="HATPase_dom"/>
</dbReference>